<dbReference type="InterPro" id="IPR011425">
    <property type="entry name" value="Med9"/>
</dbReference>
<proteinExistence type="inferred from homology"/>
<dbReference type="Pfam" id="PF07544">
    <property type="entry name" value="Med9"/>
    <property type="match status" value="1"/>
</dbReference>
<comment type="subcellular location">
    <subcellularLocation>
        <location evidence="1 7">Nucleus</location>
    </subcellularLocation>
</comment>
<feature type="coiled-coil region" evidence="8">
    <location>
        <begin position="95"/>
        <end position="129"/>
    </location>
</feature>
<evidence type="ECO:0000256" key="7">
    <source>
        <dbReference type="RuleBase" id="RU364145"/>
    </source>
</evidence>
<dbReference type="GO" id="GO:0006357">
    <property type="term" value="P:regulation of transcription by RNA polymerase II"/>
    <property type="evidence" value="ECO:0007669"/>
    <property type="project" value="InterPro"/>
</dbReference>
<evidence type="ECO:0000313" key="10">
    <source>
        <dbReference type="EMBL" id="QIX00658.1"/>
    </source>
</evidence>
<dbReference type="Proteomes" id="UP000503462">
    <property type="component" value="Chromosome 4"/>
</dbReference>
<evidence type="ECO:0000256" key="9">
    <source>
        <dbReference type="SAM" id="MobiDB-lite"/>
    </source>
</evidence>
<evidence type="ECO:0000256" key="1">
    <source>
        <dbReference type="ARBA" id="ARBA00004123"/>
    </source>
</evidence>
<comment type="function">
    <text evidence="7">Component of the Mediator complex, a coactivator involved in the regulated transcription of nearly all RNA polymerase II-dependent genes. Mediator functions as a bridge to convey information from gene-specific regulatory proteins to the basal RNA polymerase II transcription machinery. Mediator is recruited to promoters by direct interactions with regulatory proteins and serves as a scaffold for the assembly of a functional preinitiation complex with RNA polymerase II and the general transcription factors.</text>
</comment>
<dbReference type="OrthoDB" id="5414694at2759"/>
<dbReference type="EMBL" id="CP051142">
    <property type="protein sequence ID" value="QIX00658.1"/>
    <property type="molecule type" value="Genomic_DNA"/>
</dbReference>
<keyword evidence="5 7" id="KW-0804">Transcription</keyword>
<dbReference type="GO" id="GO:0016592">
    <property type="term" value="C:mediator complex"/>
    <property type="evidence" value="ECO:0007669"/>
    <property type="project" value="InterPro"/>
</dbReference>
<keyword evidence="8" id="KW-0175">Coiled coil</keyword>
<sequence>MQTPTTSTANRTTSQPNLPRADAFDVLPALHEMLSRIDHQAAADVAHANITGSPAIDVEDSNYADLTPLEPRDLPNEILSIKTRIRRTLRELEKLPDMDRTMEQQEQEIEDMNERIQKQRNLIAKLAQAARGSG</sequence>
<dbReference type="GO" id="GO:0003712">
    <property type="term" value="F:transcription coregulator activity"/>
    <property type="evidence" value="ECO:0007669"/>
    <property type="project" value="InterPro"/>
</dbReference>
<evidence type="ECO:0000256" key="4">
    <source>
        <dbReference type="ARBA" id="ARBA00023159"/>
    </source>
</evidence>
<evidence type="ECO:0000256" key="6">
    <source>
        <dbReference type="ARBA" id="ARBA00023242"/>
    </source>
</evidence>
<evidence type="ECO:0000256" key="8">
    <source>
        <dbReference type="SAM" id="Coils"/>
    </source>
</evidence>
<feature type="compositionally biased region" description="Low complexity" evidence="9">
    <location>
        <begin position="1"/>
        <end position="13"/>
    </location>
</feature>
<keyword evidence="4 7" id="KW-0010">Activator</keyword>
<name>A0A6H0Y1D3_9PEZI</name>
<feature type="region of interest" description="Disordered" evidence="9">
    <location>
        <begin position="1"/>
        <end position="20"/>
    </location>
</feature>
<comment type="subunit">
    <text evidence="7">Component of the Mediator complex.</text>
</comment>
<protein>
    <recommendedName>
        <fullName evidence="7">Mediator of RNA polymerase II transcription subunit 9</fullName>
    </recommendedName>
    <alternativeName>
        <fullName evidence="7">Mediator complex subunit 9</fullName>
    </alternativeName>
</protein>
<keyword evidence="3 7" id="KW-0805">Transcription regulation</keyword>
<organism evidence="10 11">
    <name type="scientific">Peltaster fructicola</name>
    <dbReference type="NCBI Taxonomy" id="286661"/>
    <lineage>
        <taxon>Eukaryota</taxon>
        <taxon>Fungi</taxon>
        <taxon>Dikarya</taxon>
        <taxon>Ascomycota</taxon>
        <taxon>Pezizomycotina</taxon>
        <taxon>Dothideomycetes</taxon>
        <taxon>Dothideomycetes incertae sedis</taxon>
        <taxon>Peltaster</taxon>
    </lineage>
</organism>
<evidence type="ECO:0000313" key="11">
    <source>
        <dbReference type="Proteomes" id="UP000503462"/>
    </source>
</evidence>
<reference evidence="10 11" key="1">
    <citation type="journal article" date="2016" name="Sci. Rep.">
        <title>Peltaster fructicola genome reveals evolution from an invasive phytopathogen to an ectophytic parasite.</title>
        <authorList>
            <person name="Xu C."/>
            <person name="Chen H."/>
            <person name="Gleason M.L."/>
            <person name="Xu J.R."/>
            <person name="Liu H."/>
            <person name="Zhang R."/>
            <person name="Sun G."/>
        </authorList>
    </citation>
    <scope>NUCLEOTIDE SEQUENCE [LARGE SCALE GENOMIC DNA]</scope>
    <source>
        <strain evidence="10 11">LNHT1506</strain>
    </source>
</reference>
<evidence type="ECO:0000256" key="3">
    <source>
        <dbReference type="ARBA" id="ARBA00023015"/>
    </source>
</evidence>
<dbReference type="AlphaFoldDB" id="A0A6H0Y1D3"/>
<gene>
    <name evidence="7" type="primary">MED9</name>
    <name evidence="10" type="ORF">AMS68_006175</name>
</gene>
<accession>A0A6H0Y1D3</accession>
<evidence type="ECO:0000256" key="5">
    <source>
        <dbReference type="ARBA" id="ARBA00023163"/>
    </source>
</evidence>
<comment type="similarity">
    <text evidence="2 7">Belongs to the Mediator complex subunit 9 family.</text>
</comment>
<keyword evidence="11" id="KW-1185">Reference proteome</keyword>
<evidence type="ECO:0000256" key="2">
    <source>
        <dbReference type="ARBA" id="ARBA00008089"/>
    </source>
</evidence>
<keyword evidence="6 7" id="KW-0539">Nucleus</keyword>